<dbReference type="PANTHER" id="PTHR46038:SF37">
    <property type="entry name" value="GLYCOSYLTRANSFERASE"/>
    <property type="match status" value="1"/>
</dbReference>
<comment type="caution">
    <text evidence="2">The sequence shown here is derived from an EMBL/GenBank/DDBJ whole genome shotgun (WGS) entry which is preliminary data.</text>
</comment>
<dbReference type="EMBL" id="JBBPBK010000013">
    <property type="protein sequence ID" value="KAK9271474.1"/>
    <property type="molecule type" value="Genomic_DNA"/>
</dbReference>
<evidence type="ECO:0000313" key="3">
    <source>
        <dbReference type="Proteomes" id="UP001415857"/>
    </source>
</evidence>
<evidence type="ECO:0000313" key="2">
    <source>
        <dbReference type="EMBL" id="KAK9271474.1"/>
    </source>
</evidence>
<dbReference type="AlphaFoldDB" id="A0AAP0NI87"/>
<protein>
    <recommendedName>
        <fullName evidence="1">Nucleotide-diphospho-sugar transferase domain-containing protein</fullName>
    </recommendedName>
</protein>
<dbReference type="InterPro" id="IPR005069">
    <property type="entry name" value="Nucl-diP-sugar_transferase"/>
</dbReference>
<dbReference type="Pfam" id="PF03407">
    <property type="entry name" value="Nucleotid_trans"/>
    <property type="match status" value="1"/>
</dbReference>
<dbReference type="PANTHER" id="PTHR46038">
    <property type="entry name" value="EXPRESSED PROTEIN-RELATED"/>
    <property type="match status" value="1"/>
</dbReference>
<reference evidence="2 3" key="1">
    <citation type="journal article" date="2024" name="Plant J.">
        <title>Genome sequences and population genomics reveal climatic adaptation and genomic divergence between two closely related sweetgum species.</title>
        <authorList>
            <person name="Xu W.Q."/>
            <person name="Ren C.Q."/>
            <person name="Zhang X.Y."/>
            <person name="Comes H.P."/>
            <person name="Liu X.H."/>
            <person name="Li Y.G."/>
            <person name="Kettle C.J."/>
            <person name="Jalonen R."/>
            <person name="Gaisberger H."/>
            <person name="Ma Y.Z."/>
            <person name="Qiu Y.X."/>
        </authorList>
    </citation>
    <scope>NUCLEOTIDE SEQUENCE [LARGE SCALE GENOMIC DNA]</scope>
    <source>
        <strain evidence="2">Hangzhou</strain>
    </source>
</reference>
<keyword evidence="3" id="KW-1185">Reference proteome</keyword>
<sequence>MADRSVVLTIVNQEWASPGSILDLFLESFQISPGTKSFLNHLVIVAADGKAFRYCKSIHPHCYHLTASRMNFAISKAFMNPDHFRLAWRRIEFLQEVLELGYNFIYTDADVMWFRNPFPHFNPSDEMTIACDFYMGNPQSKSNRADGGFFYMVSNARSTEFFKYWYMARVLHPNSHDRSVFEIIKHDQIIKMMGLRIKYLDTAYFSGLCQPNMEMNKVCTVHANCINNTESKVRELRLVLDDWKDFKALPEETNIA</sequence>
<dbReference type="InterPro" id="IPR044821">
    <property type="entry name" value="At1g28695/At4g15970-like"/>
</dbReference>
<name>A0AAP0NI87_LIQFO</name>
<evidence type="ECO:0000259" key="1">
    <source>
        <dbReference type="Pfam" id="PF03407"/>
    </source>
</evidence>
<gene>
    <name evidence="2" type="ORF">L1049_001833</name>
</gene>
<feature type="domain" description="Nucleotide-diphospho-sugar transferase" evidence="1">
    <location>
        <begin position="38"/>
        <end position="236"/>
    </location>
</feature>
<proteinExistence type="predicted"/>
<organism evidence="2 3">
    <name type="scientific">Liquidambar formosana</name>
    <name type="common">Formosan gum</name>
    <dbReference type="NCBI Taxonomy" id="63359"/>
    <lineage>
        <taxon>Eukaryota</taxon>
        <taxon>Viridiplantae</taxon>
        <taxon>Streptophyta</taxon>
        <taxon>Embryophyta</taxon>
        <taxon>Tracheophyta</taxon>
        <taxon>Spermatophyta</taxon>
        <taxon>Magnoliopsida</taxon>
        <taxon>eudicotyledons</taxon>
        <taxon>Gunneridae</taxon>
        <taxon>Pentapetalae</taxon>
        <taxon>Saxifragales</taxon>
        <taxon>Altingiaceae</taxon>
        <taxon>Liquidambar</taxon>
    </lineage>
</organism>
<dbReference type="Proteomes" id="UP001415857">
    <property type="component" value="Unassembled WGS sequence"/>
</dbReference>
<accession>A0AAP0NI87</accession>